<name>A0A2M8KV03_9BACT</name>
<comment type="caution">
    <text evidence="1">The sequence shown here is derived from an EMBL/GenBank/DDBJ whole genome shotgun (WGS) entry which is preliminary data.</text>
</comment>
<gene>
    <name evidence="1" type="ORF">COU89_01760</name>
</gene>
<proteinExistence type="predicted"/>
<organism evidence="1 2">
    <name type="scientific">Candidatus Roizmanbacteria bacterium CG10_big_fil_rev_8_21_14_0_10_45_7</name>
    <dbReference type="NCBI Taxonomy" id="1974854"/>
    <lineage>
        <taxon>Bacteria</taxon>
        <taxon>Candidatus Roizmaniibacteriota</taxon>
    </lineage>
</organism>
<accession>A0A2M8KV03</accession>
<sequence length="313" mass="35546">MVLGLFVAKPSSYAIENWHFEEQFTYGDDDEELLHIGSQVIMVGQNYYILDSGLSTVIELSSNGSWQEYVVEGEGPGECYQPNSLVKDQIGLVMLKALPPTLIYTDLEKKQQPRAPVVIDRSFFARNMVYVDQNKHFLANTIYTKDGLYFNALSLIDSTGHIEDNLLDTERVTGEDFPIWFYRNSWTYNNGKVAVMTDYDYSVTVFSLNGSVIENIRGPTSKQESPLGTTLQGVFYSGETLLILPSSSGDILEFQAPEEQKIIRVNGVRASSQAQYFWLNRDTLAVMYGWADRVFHTGDEENHQITFFRRSTP</sequence>
<reference evidence="2" key="1">
    <citation type="submission" date="2017-09" db="EMBL/GenBank/DDBJ databases">
        <title>Depth-based differentiation of microbial function through sediment-hosted aquifers and enrichment of novel symbionts in the deep terrestrial subsurface.</title>
        <authorList>
            <person name="Probst A.J."/>
            <person name="Ladd B."/>
            <person name="Jarett J.K."/>
            <person name="Geller-Mcgrath D.E."/>
            <person name="Sieber C.M.K."/>
            <person name="Emerson J.B."/>
            <person name="Anantharaman K."/>
            <person name="Thomas B.C."/>
            <person name="Malmstrom R."/>
            <person name="Stieglmeier M."/>
            <person name="Klingl A."/>
            <person name="Woyke T."/>
            <person name="Ryan C.M."/>
            <person name="Banfield J.F."/>
        </authorList>
    </citation>
    <scope>NUCLEOTIDE SEQUENCE [LARGE SCALE GENOMIC DNA]</scope>
</reference>
<protein>
    <submittedName>
        <fullName evidence="1">Uncharacterized protein</fullName>
    </submittedName>
</protein>
<dbReference type="AlphaFoldDB" id="A0A2M8KV03"/>
<dbReference type="Proteomes" id="UP000231569">
    <property type="component" value="Unassembled WGS sequence"/>
</dbReference>
<evidence type="ECO:0000313" key="1">
    <source>
        <dbReference type="EMBL" id="PJE63720.1"/>
    </source>
</evidence>
<evidence type="ECO:0000313" key="2">
    <source>
        <dbReference type="Proteomes" id="UP000231569"/>
    </source>
</evidence>
<dbReference type="EMBL" id="PFEE01000038">
    <property type="protein sequence ID" value="PJE63720.1"/>
    <property type="molecule type" value="Genomic_DNA"/>
</dbReference>